<keyword evidence="4" id="KW-0963">Cytoplasm</keyword>
<dbReference type="GO" id="GO:0044550">
    <property type="term" value="P:secondary metabolite biosynthetic process"/>
    <property type="evidence" value="ECO:0007669"/>
    <property type="project" value="TreeGrafter"/>
</dbReference>
<dbReference type="Pfam" id="PF08545">
    <property type="entry name" value="ACP_syn_III"/>
    <property type="match status" value="1"/>
</dbReference>
<proteinExistence type="inferred from homology"/>
<dbReference type="GO" id="GO:0006633">
    <property type="term" value="P:fatty acid biosynthetic process"/>
    <property type="evidence" value="ECO:0007669"/>
    <property type="project" value="UniProtKB-KW"/>
</dbReference>
<dbReference type="GO" id="GO:0033818">
    <property type="term" value="F:beta-ketoacyl-acyl-carrier-protein synthase III activity"/>
    <property type="evidence" value="ECO:0007669"/>
    <property type="project" value="UniProtKB-EC"/>
</dbReference>
<dbReference type="NCBIfam" id="TIGR00747">
    <property type="entry name" value="fabH"/>
    <property type="match status" value="1"/>
</dbReference>
<evidence type="ECO:0000256" key="9">
    <source>
        <dbReference type="ARBA" id="ARBA00023160"/>
    </source>
</evidence>
<feature type="domain" description="Beta-ketoacyl-[acyl-carrier-protein] synthase III N-terminal" evidence="12">
    <location>
        <begin position="110"/>
        <end position="188"/>
    </location>
</feature>
<comment type="pathway">
    <text evidence="1">Lipid metabolism; fatty acid biosynthesis.</text>
</comment>
<dbReference type="FunFam" id="3.40.47.10:FF:000004">
    <property type="entry name" value="3-oxoacyl-[acyl-carrier-protein] synthase 3"/>
    <property type="match status" value="1"/>
</dbReference>
<evidence type="ECO:0000313" key="13">
    <source>
        <dbReference type="EMBL" id="MPM02186.1"/>
    </source>
</evidence>
<dbReference type="InterPro" id="IPR004655">
    <property type="entry name" value="FabH"/>
</dbReference>
<dbReference type="GO" id="GO:0004315">
    <property type="term" value="F:3-oxoacyl-[acyl-carrier-protein] synthase activity"/>
    <property type="evidence" value="ECO:0007669"/>
    <property type="project" value="InterPro"/>
</dbReference>
<name>A0A644WEA8_9ZZZZ</name>
<keyword evidence="8" id="KW-0443">Lipid metabolism</keyword>
<dbReference type="HAMAP" id="MF_01815">
    <property type="entry name" value="FabH"/>
    <property type="match status" value="1"/>
</dbReference>
<evidence type="ECO:0000259" key="12">
    <source>
        <dbReference type="Pfam" id="PF08545"/>
    </source>
</evidence>
<evidence type="ECO:0000259" key="11">
    <source>
        <dbReference type="Pfam" id="PF08541"/>
    </source>
</evidence>
<comment type="caution">
    <text evidence="13">The sequence shown here is derived from an EMBL/GenBank/DDBJ whole genome shotgun (WGS) entry which is preliminary data.</text>
</comment>
<accession>A0A644WEA8</accession>
<evidence type="ECO:0000256" key="5">
    <source>
        <dbReference type="ARBA" id="ARBA00022516"/>
    </source>
</evidence>
<dbReference type="Gene3D" id="3.40.47.10">
    <property type="match status" value="1"/>
</dbReference>
<dbReference type="InterPro" id="IPR013751">
    <property type="entry name" value="ACP_syn_III_N"/>
</dbReference>
<sequence>MSKIHAVITGVGGYVPEYILDNHELSTMMDTSDEWITTRVGIKERRILKEPNTGTSYMAVKAAEELFAKTGTKPEEIDLILVATTTPDYVFPSCAAVVADKLGVKNALAFDLQAACSGFIVALTNAASFIESGRYKKILVFGAEKMSSITNYDDRTTAPLFGDGAGVVLVEPTTEDVGVMDSLICTDGSGGKHLMLKAGGSAHPASIETVERKEHSVYQEGQYVFKHAVTNMAGISGDIMDKNNLKSEDINWLIPHQANLRIIDAVVSRTGVPYERVIINIEKYGNTSAATIPICIWESEKKFKKGDNIILTAFGAGFTWGAVWLKWGI</sequence>
<evidence type="ECO:0000256" key="7">
    <source>
        <dbReference type="ARBA" id="ARBA00022832"/>
    </source>
</evidence>
<dbReference type="AlphaFoldDB" id="A0A644WEA8"/>
<keyword evidence="9" id="KW-0275">Fatty acid biosynthesis</keyword>
<dbReference type="CDD" id="cd00830">
    <property type="entry name" value="KAS_III"/>
    <property type="match status" value="1"/>
</dbReference>
<comment type="similarity">
    <text evidence="2">Belongs to the thiolase-like superfamily. FabH family.</text>
</comment>
<dbReference type="InterPro" id="IPR013747">
    <property type="entry name" value="ACP_syn_III_C"/>
</dbReference>
<dbReference type="Pfam" id="PF08541">
    <property type="entry name" value="ACP_syn_III_C"/>
    <property type="match status" value="1"/>
</dbReference>
<evidence type="ECO:0000256" key="10">
    <source>
        <dbReference type="ARBA" id="ARBA00023315"/>
    </source>
</evidence>
<keyword evidence="6 13" id="KW-0808">Transferase</keyword>
<dbReference type="SUPFAM" id="SSF53901">
    <property type="entry name" value="Thiolase-like"/>
    <property type="match status" value="1"/>
</dbReference>
<evidence type="ECO:0000256" key="2">
    <source>
        <dbReference type="ARBA" id="ARBA00008642"/>
    </source>
</evidence>
<dbReference type="EMBL" id="VSSQ01000850">
    <property type="protein sequence ID" value="MPM02186.1"/>
    <property type="molecule type" value="Genomic_DNA"/>
</dbReference>
<organism evidence="13">
    <name type="scientific">bioreactor metagenome</name>
    <dbReference type="NCBI Taxonomy" id="1076179"/>
    <lineage>
        <taxon>unclassified sequences</taxon>
        <taxon>metagenomes</taxon>
        <taxon>ecological metagenomes</taxon>
    </lineage>
</organism>
<feature type="domain" description="Beta-ketoacyl-[acyl-carrier-protein] synthase III C-terminal" evidence="11">
    <location>
        <begin position="240"/>
        <end position="327"/>
    </location>
</feature>
<dbReference type="PANTHER" id="PTHR34069">
    <property type="entry name" value="3-OXOACYL-[ACYL-CARRIER-PROTEIN] SYNTHASE 3"/>
    <property type="match status" value="1"/>
</dbReference>
<reference evidence="13" key="1">
    <citation type="submission" date="2019-08" db="EMBL/GenBank/DDBJ databases">
        <authorList>
            <person name="Kucharzyk K."/>
            <person name="Murdoch R.W."/>
            <person name="Higgins S."/>
            <person name="Loffler F."/>
        </authorList>
    </citation>
    <scope>NUCLEOTIDE SEQUENCE</scope>
</reference>
<dbReference type="EC" id="2.3.1.180" evidence="3"/>
<keyword evidence="10 13" id="KW-0012">Acyltransferase</keyword>
<dbReference type="PANTHER" id="PTHR34069:SF2">
    <property type="entry name" value="BETA-KETOACYL-[ACYL-CARRIER-PROTEIN] SYNTHASE III"/>
    <property type="match status" value="1"/>
</dbReference>
<keyword evidence="5" id="KW-0444">Lipid biosynthesis</keyword>
<evidence type="ECO:0000256" key="1">
    <source>
        <dbReference type="ARBA" id="ARBA00005194"/>
    </source>
</evidence>
<evidence type="ECO:0000256" key="4">
    <source>
        <dbReference type="ARBA" id="ARBA00022490"/>
    </source>
</evidence>
<dbReference type="NCBIfam" id="NF006829">
    <property type="entry name" value="PRK09352.1"/>
    <property type="match status" value="1"/>
</dbReference>
<protein>
    <recommendedName>
        <fullName evidence="3">beta-ketoacyl-[acyl-carrier-protein] synthase III</fullName>
        <ecNumber evidence="3">2.3.1.180</ecNumber>
    </recommendedName>
</protein>
<dbReference type="InterPro" id="IPR016039">
    <property type="entry name" value="Thiolase-like"/>
</dbReference>
<gene>
    <name evidence="13" type="primary">fabH_26</name>
    <name evidence="13" type="ORF">SDC9_48431</name>
</gene>
<evidence type="ECO:0000256" key="8">
    <source>
        <dbReference type="ARBA" id="ARBA00023098"/>
    </source>
</evidence>
<evidence type="ECO:0000256" key="6">
    <source>
        <dbReference type="ARBA" id="ARBA00022679"/>
    </source>
</evidence>
<evidence type="ECO:0000256" key="3">
    <source>
        <dbReference type="ARBA" id="ARBA00012333"/>
    </source>
</evidence>
<keyword evidence="7" id="KW-0276">Fatty acid metabolism</keyword>